<dbReference type="GO" id="GO:0009507">
    <property type="term" value="C:chloroplast"/>
    <property type="evidence" value="ECO:0007669"/>
    <property type="project" value="UniProtKB-SubCell"/>
</dbReference>
<dbReference type="EMBL" id="JBBNAE010000003">
    <property type="protein sequence ID" value="KAK9138506.1"/>
    <property type="molecule type" value="Genomic_DNA"/>
</dbReference>
<protein>
    <recommendedName>
        <fullName evidence="6">Protein TIC 22-like, chloroplastic</fullName>
    </recommendedName>
</protein>
<gene>
    <name evidence="4" type="ORF">Sjap_009100</name>
</gene>
<comment type="caution">
    <text evidence="4">The sequence shown here is derived from an EMBL/GenBank/DDBJ whole genome shotgun (WGS) entry which is preliminary data.</text>
</comment>
<dbReference type="Proteomes" id="UP001417504">
    <property type="component" value="Unassembled WGS sequence"/>
</dbReference>
<evidence type="ECO:0000256" key="1">
    <source>
        <dbReference type="ARBA" id="ARBA00004229"/>
    </source>
</evidence>
<proteinExistence type="predicted"/>
<dbReference type="InterPro" id="IPR007378">
    <property type="entry name" value="Tic22-like"/>
</dbReference>
<evidence type="ECO:0000256" key="2">
    <source>
        <dbReference type="ARBA" id="ARBA00022528"/>
    </source>
</evidence>
<dbReference type="Gene3D" id="3.40.1350.100">
    <property type="match status" value="2"/>
</dbReference>
<dbReference type="PANTHER" id="PTHR33926:SF1">
    <property type="entry name" value="PROTEIN TIC 22-LIKE, CHLOROPLASTIC"/>
    <property type="match status" value="1"/>
</dbReference>
<dbReference type="PANTHER" id="PTHR33926">
    <property type="entry name" value="PROTEIN TIC 22, CHLOROPLASTIC"/>
    <property type="match status" value="1"/>
</dbReference>
<dbReference type="Pfam" id="PF04278">
    <property type="entry name" value="Tic22"/>
    <property type="match status" value="1"/>
</dbReference>
<organism evidence="4 5">
    <name type="scientific">Stephania japonica</name>
    <dbReference type="NCBI Taxonomy" id="461633"/>
    <lineage>
        <taxon>Eukaryota</taxon>
        <taxon>Viridiplantae</taxon>
        <taxon>Streptophyta</taxon>
        <taxon>Embryophyta</taxon>
        <taxon>Tracheophyta</taxon>
        <taxon>Spermatophyta</taxon>
        <taxon>Magnoliopsida</taxon>
        <taxon>Ranunculales</taxon>
        <taxon>Menispermaceae</taxon>
        <taxon>Menispermoideae</taxon>
        <taxon>Cissampelideae</taxon>
        <taxon>Stephania</taxon>
    </lineage>
</organism>
<evidence type="ECO:0000256" key="3">
    <source>
        <dbReference type="ARBA" id="ARBA00022640"/>
    </source>
</evidence>
<evidence type="ECO:0000313" key="5">
    <source>
        <dbReference type="Proteomes" id="UP001417504"/>
    </source>
</evidence>
<evidence type="ECO:0000313" key="4">
    <source>
        <dbReference type="EMBL" id="KAK9138506.1"/>
    </source>
</evidence>
<dbReference type="GO" id="GO:0015031">
    <property type="term" value="P:protein transport"/>
    <property type="evidence" value="ECO:0007669"/>
    <property type="project" value="InterPro"/>
</dbReference>
<sequence>MDFLQWKNNNNNNNKPPNINLHQTLAKIQTQCTDFLQTLSKPLHHHRQTLETLICHAKTTLSSLNCPSIPIQNQGLWARIGAPQPQHRFDIALSFDAIEERLAGVGVYVLSNSADEFVLVSGVPSKKTLGLICFAREDAQTMLDHMRSVSKGMGPKSMVVKIALDKVIQLKLEGVSFRMIPEPAQVQNALKVKEQAGLSNDEGFFGVPVFQSQSLFLKAEDKRYRPYFFRKEDLENSLKRAAEQQKQLNPAFRQGDIQVATFEEVLKGMKGKSTSKWDDVVFIPPGFDVTAGLPQNKANG</sequence>
<evidence type="ECO:0008006" key="6">
    <source>
        <dbReference type="Google" id="ProtNLM"/>
    </source>
</evidence>
<keyword evidence="2" id="KW-0150">Chloroplast</keyword>
<name>A0AAP0PF42_9MAGN</name>
<keyword evidence="3" id="KW-0934">Plastid</keyword>
<comment type="subcellular location">
    <subcellularLocation>
        <location evidence="1">Plastid</location>
        <location evidence="1">Chloroplast</location>
    </subcellularLocation>
</comment>
<keyword evidence="5" id="KW-1185">Reference proteome</keyword>
<reference evidence="4 5" key="1">
    <citation type="submission" date="2024-01" db="EMBL/GenBank/DDBJ databases">
        <title>Genome assemblies of Stephania.</title>
        <authorList>
            <person name="Yang L."/>
        </authorList>
    </citation>
    <scope>NUCLEOTIDE SEQUENCE [LARGE SCALE GENOMIC DNA]</scope>
    <source>
        <strain evidence="4">QJT</strain>
        <tissue evidence="4">Leaf</tissue>
    </source>
</reference>
<accession>A0AAP0PF42</accession>
<dbReference type="AlphaFoldDB" id="A0AAP0PF42"/>